<evidence type="ECO:0000313" key="2">
    <source>
        <dbReference type="EMBL" id="KIE12544.1"/>
    </source>
</evidence>
<protein>
    <recommendedName>
        <fullName evidence="3">Cyanovirin-N domain-containing protein</fullName>
    </recommendedName>
</protein>
<proteinExistence type="predicted"/>
<organism evidence="2">
    <name type="scientific">Tolypothrix bouteillei VB521301</name>
    <dbReference type="NCBI Taxonomy" id="1479485"/>
    <lineage>
        <taxon>Bacteria</taxon>
        <taxon>Bacillati</taxon>
        <taxon>Cyanobacteriota</taxon>
        <taxon>Cyanophyceae</taxon>
        <taxon>Nostocales</taxon>
        <taxon>Tolypothrichaceae</taxon>
        <taxon>Tolypothrix</taxon>
    </lineage>
</organism>
<sequence length="165" mass="17658">MSVTFKAGVIALAVGLQLTTASNSANAEPATYWESCTNERILAGGNTGAVLAADCRNEKGIFIPSEIGLVGIDNINGRLVQNTTDDLNSTFLETCQVNQVRVGYLFATCKNTSGRDVPNVIQLQDIDNKNGLLQYGSAFTSCCIDQTSNNVNNVPALRNPIRDEL</sequence>
<evidence type="ECO:0008006" key="3">
    <source>
        <dbReference type="Google" id="ProtNLM"/>
    </source>
</evidence>
<dbReference type="Gene3D" id="2.30.60.10">
    <property type="entry name" value="Cyanovirin-N"/>
    <property type="match status" value="1"/>
</dbReference>
<feature type="chain" id="PRO_5002151576" description="Cyanovirin-N domain-containing protein" evidence="1">
    <location>
        <begin position="28"/>
        <end position="165"/>
    </location>
</feature>
<dbReference type="STRING" id="1479485.DA73_0209520"/>
<gene>
    <name evidence="2" type="ORF">DA73_0209520</name>
</gene>
<dbReference type="SUPFAM" id="SSF51322">
    <property type="entry name" value="Cyanovirin-N"/>
    <property type="match status" value="1"/>
</dbReference>
<dbReference type="AlphaFoldDB" id="A0A0C1R4T0"/>
<reference evidence="2" key="1">
    <citation type="journal article" date="2015" name="Genome Announc.">
        <title>Draft Genome Sequence of Tolypothrix boutellei Strain VB521301.</title>
        <authorList>
            <person name="Chandrababunaidu M.M."/>
            <person name="Singh D."/>
            <person name="Sen D."/>
            <person name="Bhan S."/>
            <person name="Das S."/>
            <person name="Gupta A."/>
            <person name="Adhikary S.P."/>
            <person name="Tripathy S."/>
        </authorList>
    </citation>
    <scope>NUCLEOTIDE SEQUENCE</scope>
    <source>
        <strain evidence="2">VB521301</strain>
    </source>
</reference>
<evidence type="ECO:0000256" key="1">
    <source>
        <dbReference type="SAM" id="SignalP"/>
    </source>
</evidence>
<accession>A0A0C1R4T0</accession>
<comment type="caution">
    <text evidence="2">The sequence shown here is derived from an EMBL/GenBank/DDBJ whole genome shotgun (WGS) entry which is preliminary data.</text>
</comment>
<dbReference type="OrthoDB" id="9884359at2"/>
<dbReference type="InterPro" id="IPR036673">
    <property type="entry name" value="Cyanovirin-N_sf"/>
</dbReference>
<keyword evidence="1" id="KW-0732">Signal</keyword>
<feature type="signal peptide" evidence="1">
    <location>
        <begin position="1"/>
        <end position="27"/>
    </location>
</feature>
<name>A0A0C1R4T0_9CYAN</name>
<dbReference type="EMBL" id="JHEG02000036">
    <property type="protein sequence ID" value="KIE12544.1"/>
    <property type="molecule type" value="Genomic_DNA"/>
</dbReference>